<feature type="binding site" evidence="4">
    <location>
        <position position="260"/>
    </location>
    <ligand>
        <name>S-adenosyl-L-methionine</name>
        <dbReference type="ChEBI" id="CHEBI:59789"/>
    </ligand>
</feature>
<evidence type="ECO:0000256" key="4">
    <source>
        <dbReference type="PROSITE-ProRule" id="PRU01024"/>
    </source>
</evidence>
<dbReference type="PROSITE" id="PS51687">
    <property type="entry name" value="SAM_MT_RNA_M5U"/>
    <property type="match status" value="1"/>
</dbReference>
<dbReference type="GO" id="GO:0070041">
    <property type="term" value="F:rRNA (uridine-C5-)-methyltransferase activity"/>
    <property type="evidence" value="ECO:0007669"/>
    <property type="project" value="TreeGrafter"/>
</dbReference>
<comment type="caution">
    <text evidence="5">The sequence shown here is derived from an EMBL/GenBank/DDBJ whole genome shotgun (WGS) entry which is preliminary data.</text>
</comment>
<comment type="similarity">
    <text evidence="4">Belongs to the class I-like SAM-binding methyltransferase superfamily. RNA M5U methyltransferase family.</text>
</comment>
<evidence type="ECO:0008006" key="7">
    <source>
        <dbReference type="Google" id="ProtNLM"/>
    </source>
</evidence>
<dbReference type="Gene3D" id="2.40.50.1070">
    <property type="match status" value="1"/>
</dbReference>
<dbReference type="InterPro" id="IPR029063">
    <property type="entry name" value="SAM-dependent_MTases_sf"/>
</dbReference>
<dbReference type="Proteomes" id="UP000184233">
    <property type="component" value="Unassembled WGS sequence"/>
</dbReference>
<dbReference type="InterPro" id="IPR010280">
    <property type="entry name" value="U5_MeTrfase_fam"/>
</dbReference>
<sequence length="407" mass="45041">MYKIRTFDTYLADALRAADMRILHGPAAFGQTPYAKEYEVKRKAAAAFLANVGADGAVIDPLVRAPLPRGYRTTSRRRVMMLRREGQLLLANGDGSVPKVDAAEETLEPASHLGIFKSVETFLRRPRDPLAGAMNHVIVRGTYDEHVLILNVQFMDADIVRAAKRCAEYVRSEHPSVVSAWMFHDPRGSRYYLDMERTPGGIKSKKIFGHAAWRQSVNDVQYQVGVFSFSQINFAIVPAFVDVARTLAAVRPEDRLLDLYCGYGLFGASLASQVKNVVAMDLDEDTVGNARYNIGRAGGKALAIASAVTPQSIRKLWSMPRGRGAVESDVVILDPPRAGTAKGVIDAIAQGEPRRVVEIFCGHEEIRRSVREWKAAGYRAERIVPMDLFPGTLGLEVLISFVPERKR</sequence>
<keyword evidence="1 4" id="KW-0489">Methyltransferase</keyword>
<protein>
    <recommendedName>
        <fullName evidence="7">TRAM domain-containing protein</fullName>
    </recommendedName>
</protein>
<dbReference type="Pfam" id="PF05958">
    <property type="entry name" value="tRNA_U5-meth_tr"/>
    <property type="match status" value="1"/>
</dbReference>
<accession>A0A1M3KY95</accession>
<proteinExistence type="inferred from homology"/>
<dbReference type="CDD" id="cd02440">
    <property type="entry name" value="AdoMet_MTases"/>
    <property type="match status" value="1"/>
</dbReference>
<evidence type="ECO:0000313" key="5">
    <source>
        <dbReference type="EMBL" id="OJX57224.1"/>
    </source>
</evidence>
<dbReference type="EMBL" id="MKVH01000024">
    <property type="protein sequence ID" value="OJX57224.1"/>
    <property type="molecule type" value="Genomic_DNA"/>
</dbReference>
<organism evidence="5 6">
    <name type="scientific">Candidatus Kapaibacterium thiocyanatum</name>
    <dbReference type="NCBI Taxonomy" id="1895771"/>
    <lineage>
        <taxon>Bacteria</taxon>
        <taxon>Pseudomonadati</taxon>
        <taxon>Candidatus Kapaibacteriota</taxon>
        <taxon>Candidatus Kapaibacteriia</taxon>
        <taxon>Candidatus Kapaibacteriales</taxon>
        <taxon>Candidatus Kapaibacteriaceae</taxon>
        <taxon>Candidatus Kapaibacterium</taxon>
    </lineage>
</organism>
<evidence type="ECO:0000313" key="6">
    <source>
        <dbReference type="Proteomes" id="UP000184233"/>
    </source>
</evidence>
<evidence type="ECO:0000256" key="2">
    <source>
        <dbReference type="ARBA" id="ARBA00022679"/>
    </source>
</evidence>
<dbReference type="PANTHER" id="PTHR11061">
    <property type="entry name" value="RNA M5U METHYLTRANSFERASE"/>
    <property type="match status" value="1"/>
</dbReference>
<feature type="binding site" evidence="4">
    <location>
        <position position="231"/>
    </location>
    <ligand>
        <name>S-adenosyl-L-methionine</name>
        <dbReference type="ChEBI" id="CHEBI:59789"/>
    </ligand>
</feature>
<evidence type="ECO:0000256" key="1">
    <source>
        <dbReference type="ARBA" id="ARBA00022603"/>
    </source>
</evidence>
<feature type="active site" description="Nucleophile" evidence="4">
    <location>
        <position position="361"/>
    </location>
</feature>
<keyword evidence="2 4" id="KW-0808">Transferase</keyword>
<name>A0A1M3KY95_9BACT</name>
<dbReference type="STRING" id="1895771.BGO89_12070"/>
<dbReference type="Gene3D" id="3.40.50.150">
    <property type="entry name" value="Vaccinia Virus protein VP39"/>
    <property type="match status" value="1"/>
</dbReference>
<dbReference type="SUPFAM" id="SSF53335">
    <property type="entry name" value="S-adenosyl-L-methionine-dependent methyltransferases"/>
    <property type="match status" value="1"/>
</dbReference>
<feature type="binding site" evidence="4">
    <location>
        <position position="334"/>
    </location>
    <ligand>
        <name>S-adenosyl-L-methionine</name>
        <dbReference type="ChEBI" id="CHEBI:59789"/>
    </ligand>
</feature>
<evidence type="ECO:0000256" key="3">
    <source>
        <dbReference type="ARBA" id="ARBA00022691"/>
    </source>
</evidence>
<reference evidence="5 6" key="1">
    <citation type="submission" date="2016-09" db="EMBL/GenBank/DDBJ databases">
        <title>Genome-resolved meta-omics ties microbial dynamics to process performance in biotechnology for thiocyanate degradation.</title>
        <authorList>
            <person name="Kantor R.S."/>
            <person name="Huddy R.J."/>
            <person name="Iyer R."/>
            <person name="Thomas B.C."/>
            <person name="Brown C.T."/>
            <person name="Anantharaman K."/>
            <person name="Tringe S."/>
            <person name="Hettich R.L."/>
            <person name="Harrison S.T."/>
            <person name="Banfield J.F."/>
        </authorList>
    </citation>
    <scope>NUCLEOTIDE SEQUENCE [LARGE SCALE GENOMIC DNA]</scope>
    <source>
        <strain evidence="5">59-99</strain>
    </source>
</reference>
<gene>
    <name evidence="5" type="ORF">BGO89_12070</name>
</gene>
<dbReference type="AlphaFoldDB" id="A0A1M3KY95"/>
<dbReference type="PANTHER" id="PTHR11061:SF30">
    <property type="entry name" value="TRNA (URACIL(54)-C(5))-METHYLTRANSFERASE"/>
    <property type="match status" value="1"/>
</dbReference>
<dbReference type="GO" id="GO:0070475">
    <property type="term" value="P:rRNA base methylation"/>
    <property type="evidence" value="ECO:0007669"/>
    <property type="project" value="TreeGrafter"/>
</dbReference>
<keyword evidence="3 4" id="KW-0949">S-adenosyl-L-methionine</keyword>
<feature type="binding site" evidence="4">
    <location>
        <position position="281"/>
    </location>
    <ligand>
        <name>S-adenosyl-L-methionine</name>
        <dbReference type="ChEBI" id="CHEBI:59789"/>
    </ligand>
</feature>